<gene>
    <name evidence="2" type="ORF">A9V77_25550</name>
    <name evidence="1" type="ORF">AUA52_24650</name>
</gene>
<evidence type="ECO:0000313" key="2">
    <source>
        <dbReference type="EMBL" id="ECU7118236.1"/>
    </source>
</evidence>
<dbReference type="InterPro" id="IPR024508">
    <property type="entry name" value="DUF3226"/>
</dbReference>
<reference evidence="1" key="2">
    <citation type="submission" date="2018-07" db="EMBL/GenBank/DDBJ databases">
        <authorList>
            <consortium name="GenomeTrakr network: Whole genome sequencing for foodborne pathogen traceback"/>
        </authorList>
    </citation>
    <scope>NUCLEOTIDE SEQUENCE</scope>
    <source>
        <strain evidence="1">CVM-N26092</strain>
    </source>
</reference>
<dbReference type="EMBL" id="AAHGZE010000145">
    <property type="protein sequence ID" value="EBV9874364.1"/>
    <property type="molecule type" value="Genomic_DNA"/>
</dbReference>
<sequence length="212" mass="24273">MKPRKINDYKKVIFVEGDDDFHFLCNLLEIEGINDVYVEKINGKTKLKQTLRAFKSIESFNEKESIFLIIDADESFSDTERSIISTLNELNISSPSSHNEIAINGSTKISFFIMPGKNKNGAIEDLIIAHACKKEVFRYIDDLFNKIKEQESIITSLDPDYAYPNNEKKAKVQVYLSCNKESDSRIGISMKNKTIDTDDDCFSEIKEFISKI</sequence>
<protein>
    <recommendedName>
        <fullName evidence="3">DUF4435 domain-containing protein</fullName>
    </recommendedName>
</protein>
<accession>A0A5W0XN60</accession>
<comment type="caution">
    <text evidence="1">The sequence shown here is derived from an EMBL/GenBank/DDBJ whole genome shotgun (WGS) entry which is preliminary data.</text>
</comment>
<dbReference type="EMBL" id="AAKQUM010000053">
    <property type="protein sequence ID" value="ECU7118236.1"/>
    <property type="molecule type" value="Genomic_DNA"/>
</dbReference>
<reference evidence="2" key="1">
    <citation type="submission" date="2018-07" db="EMBL/GenBank/DDBJ databases">
        <authorList>
            <consortium name="NARMS: The National Antimicrobial Resistance Monitoring System"/>
        </authorList>
    </citation>
    <scope>NUCLEOTIDE SEQUENCE</scope>
    <source>
        <strain evidence="2">CVM N41738</strain>
    </source>
</reference>
<dbReference type="AlphaFoldDB" id="A0A5W0XN60"/>
<evidence type="ECO:0000313" key="1">
    <source>
        <dbReference type="EMBL" id="EBV9874364.1"/>
    </source>
</evidence>
<evidence type="ECO:0008006" key="3">
    <source>
        <dbReference type="Google" id="ProtNLM"/>
    </source>
</evidence>
<proteinExistence type="predicted"/>
<name>A0A5W0XN60_SALTM</name>
<organism evidence="1">
    <name type="scientific">Salmonella enterica subsp. enterica serovar Typhimurium var. 5-</name>
    <dbReference type="NCBI Taxonomy" id="1620419"/>
    <lineage>
        <taxon>Bacteria</taxon>
        <taxon>Pseudomonadati</taxon>
        <taxon>Pseudomonadota</taxon>
        <taxon>Gammaproteobacteria</taxon>
        <taxon>Enterobacterales</taxon>
        <taxon>Enterobacteriaceae</taxon>
        <taxon>Salmonella</taxon>
    </lineage>
</organism>
<dbReference type="Pfam" id="PF11536">
    <property type="entry name" value="DUF3226"/>
    <property type="match status" value="1"/>
</dbReference>